<keyword evidence="8" id="KW-0408">Iron</keyword>
<protein>
    <submittedName>
        <fullName evidence="15">Mitoferrin-1-like</fullName>
    </submittedName>
</protein>
<evidence type="ECO:0000256" key="13">
    <source>
        <dbReference type="RuleBase" id="RU000488"/>
    </source>
</evidence>
<evidence type="ECO:0000313" key="15">
    <source>
        <dbReference type="RefSeq" id="XP_014673815.1"/>
    </source>
</evidence>
<evidence type="ECO:0000256" key="1">
    <source>
        <dbReference type="ARBA" id="ARBA00004448"/>
    </source>
</evidence>
<accession>A0ABM1ENP4</accession>
<reference evidence="15" key="1">
    <citation type="submission" date="2025-08" db="UniProtKB">
        <authorList>
            <consortium name="RefSeq"/>
        </authorList>
    </citation>
    <scope>IDENTIFICATION</scope>
</reference>
<dbReference type="Gene3D" id="1.50.40.10">
    <property type="entry name" value="Mitochondrial carrier domain"/>
    <property type="match status" value="1"/>
</dbReference>
<keyword evidence="10" id="KW-0496">Mitochondrion</keyword>
<evidence type="ECO:0000256" key="10">
    <source>
        <dbReference type="ARBA" id="ARBA00023128"/>
    </source>
</evidence>
<evidence type="ECO:0000256" key="2">
    <source>
        <dbReference type="ARBA" id="ARBA00006375"/>
    </source>
</evidence>
<organism evidence="14 15">
    <name type="scientific">Priapulus caudatus</name>
    <name type="common">Priapulid worm</name>
    <dbReference type="NCBI Taxonomy" id="37621"/>
    <lineage>
        <taxon>Eukaryota</taxon>
        <taxon>Metazoa</taxon>
        <taxon>Ecdysozoa</taxon>
        <taxon>Scalidophora</taxon>
        <taxon>Priapulida</taxon>
        <taxon>Priapulimorpha</taxon>
        <taxon>Priapulimorphida</taxon>
        <taxon>Priapulidae</taxon>
        <taxon>Priapulus</taxon>
    </lineage>
</organism>
<dbReference type="InterPro" id="IPR023395">
    <property type="entry name" value="MCP_dom_sf"/>
</dbReference>
<evidence type="ECO:0000256" key="11">
    <source>
        <dbReference type="ARBA" id="ARBA00023136"/>
    </source>
</evidence>
<evidence type="ECO:0000313" key="14">
    <source>
        <dbReference type="Proteomes" id="UP000695022"/>
    </source>
</evidence>
<keyword evidence="4" id="KW-0410">Iron transport</keyword>
<evidence type="ECO:0000256" key="4">
    <source>
        <dbReference type="ARBA" id="ARBA00022496"/>
    </source>
</evidence>
<dbReference type="PANTHER" id="PTHR45758:SF20">
    <property type="entry name" value="MITOFERRIN-2"/>
    <property type="match status" value="1"/>
</dbReference>
<gene>
    <name evidence="15" type="primary">LOC106814060</name>
</gene>
<evidence type="ECO:0000256" key="12">
    <source>
        <dbReference type="PROSITE-ProRule" id="PRU00282"/>
    </source>
</evidence>
<keyword evidence="7" id="KW-1133">Transmembrane helix</keyword>
<dbReference type="PANTHER" id="PTHR45758">
    <property type="entry name" value="MITOFERRIN-1-RELATED"/>
    <property type="match status" value="1"/>
</dbReference>
<dbReference type="SUPFAM" id="SSF103506">
    <property type="entry name" value="Mitochondrial carrier"/>
    <property type="match status" value="1"/>
</dbReference>
<keyword evidence="14" id="KW-1185">Reference proteome</keyword>
<evidence type="ECO:0000256" key="6">
    <source>
        <dbReference type="ARBA" id="ARBA00022792"/>
    </source>
</evidence>
<keyword evidence="3 13" id="KW-0813">Transport</keyword>
<proteinExistence type="inferred from homology"/>
<dbReference type="Pfam" id="PF00153">
    <property type="entry name" value="Mito_carr"/>
    <property type="match status" value="3"/>
</dbReference>
<feature type="repeat" description="Solcar" evidence="12">
    <location>
        <begin position="17"/>
        <end position="105"/>
    </location>
</feature>
<feature type="repeat" description="Solcar" evidence="12">
    <location>
        <begin position="113"/>
        <end position="197"/>
    </location>
</feature>
<keyword evidence="5 12" id="KW-0812">Transmembrane</keyword>
<comment type="similarity">
    <text evidence="2 13">Belongs to the mitochondrial carrier (TC 2.A.29) family.</text>
</comment>
<evidence type="ECO:0000256" key="7">
    <source>
        <dbReference type="ARBA" id="ARBA00022989"/>
    </source>
</evidence>
<sequence length="340" mass="37260">MWADSDDVDEYESLPTDKVSTYLMAGAMAGIGEHCVMYPVDSVKTRMQSLKPNPEATYRNIFDAFYKIIRYEGLWRPVRGINAVAAGAGPAHALYFACYEKIKKRLAHGSSGNNSLRNGLAGATATIFHDAIMNPAEVVKQRMQVYGSPYCTVSSCVKDVMWREGPRAFYRSYPTQLVMNIPFHALHFATYECMQELMNEHREYNPLTHGASGAVAGGIAAAATTPLDVCKTLLNTQEDGAVAHRHRLVRGLVDSIRTVYEMQGFAGFFRGLPARVVFQMPATAIAWSVYEFFKYTIAQNRAVGGGGGGGVDTAYLSPADIHSTLRVRTIAMAASADKKS</sequence>
<evidence type="ECO:0000256" key="9">
    <source>
        <dbReference type="ARBA" id="ARBA00023065"/>
    </source>
</evidence>
<evidence type="ECO:0000256" key="8">
    <source>
        <dbReference type="ARBA" id="ARBA00023004"/>
    </source>
</evidence>
<dbReference type="RefSeq" id="XP_014673815.1">
    <property type="nucleotide sequence ID" value="XM_014818329.1"/>
</dbReference>
<keyword evidence="9" id="KW-0406">Ion transport</keyword>
<name>A0ABM1ENP4_PRICU</name>
<dbReference type="InterPro" id="IPR018108">
    <property type="entry name" value="MCP_transmembrane"/>
</dbReference>
<dbReference type="PROSITE" id="PS50920">
    <property type="entry name" value="SOLCAR"/>
    <property type="match status" value="3"/>
</dbReference>
<dbReference type="Proteomes" id="UP000695022">
    <property type="component" value="Unplaced"/>
</dbReference>
<dbReference type="GeneID" id="106814060"/>
<comment type="subcellular location">
    <subcellularLocation>
        <location evidence="1">Mitochondrion inner membrane</location>
        <topology evidence="1">Multi-pass membrane protein</topology>
    </subcellularLocation>
</comment>
<evidence type="ECO:0000256" key="5">
    <source>
        <dbReference type="ARBA" id="ARBA00022692"/>
    </source>
</evidence>
<evidence type="ECO:0000256" key="3">
    <source>
        <dbReference type="ARBA" id="ARBA00022448"/>
    </source>
</evidence>
<keyword evidence="6" id="KW-0999">Mitochondrion inner membrane</keyword>
<feature type="repeat" description="Solcar" evidence="12">
    <location>
        <begin position="204"/>
        <end position="296"/>
    </location>
</feature>
<keyword evidence="11 12" id="KW-0472">Membrane</keyword>